<protein>
    <submittedName>
        <fullName evidence="2">Uncharacterized protein</fullName>
    </submittedName>
</protein>
<name>A0A0L0VK20_9BASI</name>
<dbReference type="EMBL" id="AJIL01000045">
    <property type="protein sequence ID" value="KNE99556.1"/>
    <property type="molecule type" value="Genomic_DNA"/>
</dbReference>
<evidence type="ECO:0000256" key="1">
    <source>
        <dbReference type="SAM" id="MobiDB-lite"/>
    </source>
</evidence>
<feature type="compositionally biased region" description="Polar residues" evidence="1">
    <location>
        <begin position="1"/>
        <end position="11"/>
    </location>
</feature>
<organism evidence="2 3">
    <name type="scientific">Puccinia striiformis f. sp. tritici PST-78</name>
    <dbReference type="NCBI Taxonomy" id="1165861"/>
    <lineage>
        <taxon>Eukaryota</taxon>
        <taxon>Fungi</taxon>
        <taxon>Dikarya</taxon>
        <taxon>Basidiomycota</taxon>
        <taxon>Pucciniomycotina</taxon>
        <taxon>Pucciniomycetes</taxon>
        <taxon>Pucciniales</taxon>
        <taxon>Pucciniaceae</taxon>
        <taxon>Puccinia</taxon>
    </lineage>
</organism>
<feature type="region of interest" description="Disordered" evidence="1">
    <location>
        <begin position="1"/>
        <end position="29"/>
    </location>
</feature>
<keyword evidence="3" id="KW-1185">Reference proteome</keyword>
<feature type="compositionally biased region" description="Acidic residues" evidence="1">
    <location>
        <begin position="19"/>
        <end position="29"/>
    </location>
</feature>
<comment type="caution">
    <text evidence="2">The sequence shown here is derived from an EMBL/GenBank/DDBJ whole genome shotgun (WGS) entry which is preliminary data.</text>
</comment>
<dbReference type="AlphaFoldDB" id="A0A0L0VK20"/>
<gene>
    <name evidence="2" type="ORF">PSTG_07270</name>
</gene>
<evidence type="ECO:0000313" key="2">
    <source>
        <dbReference type="EMBL" id="KNE99556.1"/>
    </source>
</evidence>
<reference evidence="3" key="1">
    <citation type="submission" date="2014-03" db="EMBL/GenBank/DDBJ databases">
        <title>The Genome Sequence of Puccinia striiformis f. sp. tritici PST-78.</title>
        <authorList>
            <consortium name="The Broad Institute Genome Sequencing Platform"/>
            <person name="Cuomo C."/>
            <person name="Hulbert S."/>
            <person name="Chen X."/>
            <person name="Walker B."/>
            <person name="Young S.K."/>
            <person name="Zeng Q."/>
            <person name="Gargeya S."/>
            <person name="Fitzgerald M."/>
            <person name="Haas B."/>
            <person name="Abouelleil A."/>
            <person name="Alvarado L."/>
            <person name="Arachchi H.M."/>
            <person name="Berlin A.M."/>
            <person name="Chapman S.B."/>
            <person name="Goldberg J."/>
            <person name="Griggs A."/>
            <person name="Gujja S."/>
            <person name="Hansen M."/>
            <person name="Howarth C."/>
            <person name="Imamovic A."/>
            <person name="Larimer J."/>
            <person name="McCowan C."/>
            <person name="Montmayeur A."/>
            <person name="Murphy C."/>
            <person name="Neiman D."/>
            <person name="Pearson M."/>
            <person name="Priest M."/>
            <person name="Roberts A."/>
            <person name="Saif S."/>
            <person name="Shea T."/>
            <person name="Sisk P."/>
            <person name="Sykes S."/>
            <person name="Wortman J."/>
            <person name="Nusbaum C."/>
            <person name="Birren B."/>
        </authorList>
    </citation>
    <scope>NUCLEOTIDE SEQUENCE [LARGE SCALE GENOMIC DNA]</scope>
    <source>
        <strain evidence="3">race PST-78</strain>
    </source>
</reference>
<dbReference type="Proteomes" id="UP000054564">
    <property type="component" value="Unassembled WGS sequence"/>
</dbReference>
<proteinExistence type="predicted"/>
<accession>A0A0L0VK20</accession>
<sequence>MGGLISTSGRSVRSGKGEEDGDAEEEGDGDMLGWVRLSQLFNEACPWGWGCRLELKLARSPIPVAGCDTWQCRVCETQLVAAEDTCRAVAARLAGSHLASHTRLPVAPQGHPETPTFLGVCPNYAQVHFWENSNHSVDSYSYFPSTTSLADSHPYSFGAHHTPTNSNTWGLTLGSQAHFNLQPSGLSFEAARYCLSALCASSTQPSG</sequence>
<evidence type="ECO:0000313" key="3">
    <source>
        <dbReference type="Proteomes" id="UP000054564"/>
    </source>
</evidence>